<evidence type="ECO:0000259" key="11">
    <source>
        <dbReference type="Pfam" id="PF16757"/>
    </source>
</evidence>
<comment type="catalytic activity">
    <reaction evidence="2">
        <text>a neolactoside IV(2)-alpha-Fuc-nLc4Cer(d18:0) + H2O = a neolactoside nLc4Cer(d18:0) + L-fucose</text>
        <dbReference type="Rhea" id="RHEA:49308"/>
        <dbReference type="ChEBI" id="CHEBI:2181"/>
        <dbReference type="ChEBI" id="CHEBI:15377"/>
        <dbReference type="ChEBI" id="CHEBI:91119"/>
        <dbReference type="ChEBI" id="CHEBI:91121"/>
    </reaction>
    <physiologicalReaction direction="left-to-right" evidence="2">
        <dbReference type="Rhea" id="RHEA:49309"/>
    </physiologicalReaction>
</comment>
<comment type="function">
    <text evidence="3">Alpha-L-fucosidase is responsible for hydrolyzing the alpha-1,6-linked fucose joined to the reducing-end N-acetylglucosamine of the carbohydrate moieties of glycoproteins.</text>
</comment>
<dbReference type="STRING" id="33528.ENSGAFP00000027390"/>
<comment type="similarity">
    <text evidence="4">Belongs to the glycosyl hydrolase 29 family.</text>
</comment>
<evidence type="ECO:0000313" key="13">
    <source>
        <dbReference type="Proteomes" id="UP000250572"/>
    </source>
</evidence>
<evidence type="ECO:0000256" key="6">
    <source>
        <dbReference type="ARBA" id="ARBA00022729"/>
    </source>
</evidence>
<accession>A0A315W124</accession>
<keyword evidence="9" id="KW-0326">Glycosidase</keyword>
<dbReference type="SUPFAM" id="SSF51445">
    <property type="entry name" value="(Trans)glycosidases"/>
    <property type="match status" value="1"/>
</dbReference>
<sequence>MGENSQWEIQLLGNLCLTYENQLLTLLIRLAADEPGRHHVIVPVVSQLYIAIQPTRPDLLARPRFKMGALTVVCLLVWTMSIDFSGAKYEPTWESIDSRPLPEWFDQVKFGIFIHWGVFSVPSFGSEWFWYYWQQKTPEYVDFMKKNYPPDFKYQDFAPQFTAEFFDAKEWTDIFAASGAKYVVLTTKHHEGFTLWGSKNSWNWNAVDVGPKRDLVDEVASAVRAQGGLRLGLYHSLFEWFNPLFNQDSANLFTTNYFPTTKTLPELYELVLKYKPEVLWSDGDGNAPDKYWNSTGFLAWLYNDSPVKETVVTNDRWGSGTICKHGGYYTCSDRYQPGHLLKHKWENCMTIDSKSWGYRRNAPLSDYIAIEKLVATLVESVSCGGNLLMNVGPTHDGRIAPIFEERLRQMGQWLKVNGEAIYNTTAWRAQKESVTKNVWYTSKPQGKVIFAILLEWPDDGSVILNEPVVTQKQTQVELVGHGLLQWTPVQPGGLQVFLPPLSFRKMLCQWAWTLKLTGAS</sequence>
<dbReference type="Proteomes" id="UP000250572">
    <property type="component" value="Unassembled WGS sequence"/>
</dbReference>
<dbReference type="EMBL" id="NHOQ01000541">
    <property type="protein sequence ID" value="PWA29657.1"/>
    <property type="molecule type" value="Genomic_DNA"/>
</dbReference>
<dbReference type="PROSITE" id="PS00385">
    <property type="entry name" value="ALPHA_L_FUCOSIDASE"/>
    <property type="match status" value="1"/>
</dbReference>
<evidence type="ECO:0000256" key="4">
    <source>
        <dbReference type="ARBA" id="ARBA00007951"/>
    </source>
</evidence>
<proteinExistence type="inferred from homology"/>
<gene>
    <name evidence="12" type="ORF">CCH79_00007946</name>
</gene>
<evidence type="ECO:0000313" key="12">
    <source>
        <dbReference type="EMBL" id="PWA29657.1"/>
    </source>
</evidence>
<dbReference type="GO" id="GO:0006004">
    <property type="term" value="P:fucose metabolic process"/>
    <property type="evidence" value="ECO:0007669"/>
    <property type="project" value="InterPro"/>
</dbReference>
<dbReference type="InterPro" id="IPR000933">
    <property type="entry name" value="Glyco_hydro_29"/>
</dbReference>
<dbReference type="InterPro" id="IPR057739">
    <property type="entry name" value="Glyco_hydro_29_N"/>
</dbReference>
<dbReference type="InterPro" id="IPR018526">
    <property type="entry name" value="Glyco_hydro_29_CS"/>
</dbReference>
<dbReference type="GO" id="GO:0005764">
    <property type="term" value="C:lysosome"/>
    <property type="evidence" value="ECO:0007669"/>
    <property type="project" value="TreeGrafter"/>
</dbReference>
<evidence type="ECO:0000256" key="8">
    <source>
        <dbReference type="ARBA" id="ARBA00023180"/>
    </source>
</evidence>
<dbReference type="PANTHER" id="PTHR10030:SF45">
    <property type="entry name" value="PLASMA ALPHA-L-FUCOSIDASE"/>
    <property type="match status" value="1"/>
</dbReference>
<dbReference type="InterPro" id="IPR016286">
    <property type="entry name" value="FUC_metazoa-typ"/>
</dbReference>
<reference evidence="12 13" key="1">
    <citation type="journal article" date="2018" name="G3 (Bethesda)">
        <title>A High-Quality Reference Genome for the Invasive Mosquitofish Gambusia affinis Using a Chicago Library.</title>
        <authorList>
            <person name="Hoffberg S.L."/>
            <person name="Troendle N.J."/>
            <person name="Glenn T.C."/>
            <person name="Mahmud O."/>
            <person name="Louha S."/>
            <person name="Chalopin D."/>
            <person name="Bennetzen J.L."/>
            <person name="Mauricio R."/>
        </authorList>
    </citation>
    <scope>NUCLEOTIDE SEQUENCE [LARGE SCALE GENOMIC DNA]</scope>
    <source>
        <strain evidence="12">NE01/NJP1002.9</strain>
        <tissue evidence="12">Muscle</tissue>
    </source>
</reference>
<feature type="domain" description="Glycoside hydrolase family 29 N-terminal" evidence="10">
    <location>
        <begin position="84"/>
        <end position="419"/>
    </location>
</feature>
<protein>
    <recommendedName>
        <fullName evidence="5">alpha-L-fucosidase</fullName>
        <ecNumber evidence="5">3.2.1.51</ecNumber>
    </recommendedName>
</protein>
<evidence type="ECO:0000256" key="5">
    <source>
        <dbReference type="ARBA" id="ARBA00012662"/>
    </source>
</evidence>
<dbReference type="InterPro" id="IPR017853">
    <property type="entry name" value="GH"/>
</dbReference>
<evidence type="ECO:0000256" key="9">
    <source>
        <dbReference type="ARBA" id="ARBA00023295"/>
    </source>
</evidence>
<feature type="domain" description="Alpha-L-fucosidase C-terminal" evidence="11">
    <location>
        <begin position="430"/>
        <end position="517"/>
    </location>
</feature>
<dbReference type="SMART" id="SM00812">
    <property type="entry name" value="Alpha_L_fucos"/>
    <property type="match status" value="1"/>
</dbReference>
<evidence type="ECO:0000256" key="3">
    <source>
        <dbReference type="ARBA" id="ARBA00004071"/>
    </source>
</evidence>
<evidence type="ECO:0000259" key="10">
    <source>
        <dbReference type="Pfam" id="PF01120"/>
    </source>
</evidence>
<dbReference type="AlphaFoldDB" id="A0A315W124"/>
<keyword evidence="6" id="KW-0732">Signal</keyword>
<organism evidence="12 13">
    <name type="scientific">Gambusia affinis</name>
    <name type="common">Western mosquitofish</name>
    <name type="synonym">Heterandria affinis</name>
    <dbReference type="NCBI Taxonomy" id="33528"/>
    <lineage>
        <taxon>Eukaryota</taxon>
        <taxon>Metazoa</taxon>
        <taxon>Chordata</taxon>
        <taxon>Craniata</taxon>
        <taxon>Vertebrata</taxon>
        <taxon>Euteleostomi</taxon>
        <taxon>Actinopterygii</taxon>
        <taxon>Neopterygii</taxon>
        <taxon>Teleostei</taxon>
        <taxon>Neoteleostei</taxon>
        <taxon>Acanthomorphata</taxon>
        <taxon>Ovalentaria</taxon>
        <taxon>Atherinomorphae</taxon>
        <taxon>Cyprinodontiformes</taxon>
        <taxon>Poeciliidae</taxon>
        <taxon>Poeciliinae</taxon>
        <taxon>Gambusia</taxon>
    </lineage>
</organism>
<dbReference type="GO" id="GO:0004560">
    <property type="term" value="F:alpha-L-fucosidase activity"/>
    <property type="evidence" value="ECO:0007669"/>
    <property type="project" value="UniProtKB-EC"/>
</dbReference>
<keyword evidence="8" id="KW-0325">Glycoprotein</keyword>
<dbReference type="PRINTS" id="PR00741">
    <property type="entry name" value="GLHYDRLASE29"/>
</dbReference>
<dbReference type="Pfam" id="PF01120">
    <property type="entry name" value="Alpha_L_fucos"/>
    <property type="match status" value="1"/>
</dbReference>
<dbReference type="Pfam" id="PF16757">
    <property type="entry name" value="Fucosidase_C"/>
    <property type="match status" value="1"/>
</dbReference>
<dbReference type="PANTHER" id="PTHR10030">
    <property type="entry name" value="ALPHA-L-FUCOSIDASE"/>
    <property type="match status" value="1"/>
</dbReference>
<evidence type="ECO:0000256" key="1">
    <source>
        <dbReference type="ARBA" id="ARBA00000321"/>
    </source>
</evidence>
<dbReference type="Gene3D" id="2.60.40.1180">
    <property type="entry name" value="Golgi alpha-mannosidase II"/>
    <property type="match status" value="1"/>
</dbReference>
<comment type="caution">
    <text evidence="12">The sequence shown here is derived from an EMBL/GenBank/DDBJ whole genome shotgun (WGS) entry which is preliminary data.</text>
</comment>
<dbReference type="FunFam" id="3.20.20.80:FF:000027">
    <property type="entry name" value="Alpha-L-fucosidase"/>
    <property type="match status" value="1"/>
</dbReference>
<keyword evidence="7" id="KW-0378">Hydrolase</keyword>
<keyword evidence="13" id="KW-1185">Reference proteome</keyword>
<evidence type="ECO:0000256" key="2">
    <source>
        <dbReference type="ARBA" id="ARBA00000419"/>
    </source>
</evidence>
<dbReference type="Gene3D" id="3.20.20.80">
    <property type="entry name" value="Glycosidases"/>
    <property type="match status" value="1"/>
</dbReference>
<evidence type="ECO:0000256" key="7">
    <source>
        <dbReference type="ARBA" id="ARBA00022801"/>
    </source>
</evidence>
<dbReference type="EC" id="3.2.1.51" evidence="5"/>
<comment type="catalytic activity">
    <reaction evidence="1">
        <text>a neolactoside IV(2)-alpha-Fuc-nLc4Cer(d18:1(4E)) + H2O = a neolactoside nLc4Cer(d18:1(4E)) + L-fucose</text>
        <dbReference type="Rhea" id="RHEA:48224"/>
        <dbReference type="ChEBI" id="CHEBI:2181"/>
        <dbReference type="ChEBI" id="CHEBI:15377"/>
        <dbReference type="ChEBI" id="CHEBI:17006"/>
        <dbReference type="ChEBI" id="CHEBI:28691"/>
    </reaction>
    <physiologicalReaction direction="left-to-right" evidence="1">
        <dbReference type="Rhea" id="RHEA:48225"/>
    </physiologicalReaction>
</comment>
<dbReference type="GO" id="GO:0016139">
    <property type="term" value="P:glycoside catabolic process"/>
    <property type="evidence" value="ECO:0007669"/>
    <property type="project" value="TreeGrafter"/>
</dbReference>
<name>A0A315W124_GAMAF</name>
<dbReference type="InterPro" id="IPR013780">
    <property type="entry name" value="Glyco_hydro_b"/>
</dbReference>
<dbReference type="InterPro" id="IPR031919">
    <property type="entry name" value="Fucosidase_C"/>
</dbReference>